<dbReference type="RefSeq" id="WP_066050174.1">
    <property type="nucleotide sequence ID" value="NZ_FQUA01000015.1"/>
</dbReference>
<evidence type="ECO:0000256" key="2">
    <source>
        <dbReference type="ARBA" id="ARBA00022741"/>
    </source>
</evidence>
<dbReference type="PANTHER" id="PTHR43423:SF1">
    <property type="entry name" value="ABC TRANSPORTER I FAMILY MEMBER 17"/>
    <property type="match status" value="1"/>
</dbReference>
<proteinExistence type="predicted"/>
<dbReference type="EC" id="3.6.3.-" evidence="5"/>
<keyword evidence="3 6" id="KW-0067">ATP-binding</keyword>
<evidence type="ECO:0000259" key="4">
    <source>
        <dbReference type="PROSITE" id="PS50893"/>
    </source>
</evidence>
<accession>A0A0X1U8I8</accession>
<evidence type="ECO:0000313" key="8">
    <source>
        <dbReference type="Proteomes" id="UP000184204"/>
    </source>
</evidence>
<reference evidence="8" key="4">
    <citation type="submission" date="2016-11" db="EMBL/GenBank/DDBJ databases">
        <authorList>
            <person name="Jaros S."/>
            <person name="Januszkiewicz K."/>
            <person name="Wedrychowicz H."/>
        </authorList>
    </citation>
    <scope>NUCLEOTIDE SEQUENCE [LARGE SCALE GENOMIC DNA]</scope>
    <source>
        <strain evidence="8">DSM 1682</strain>
    </source>
</reference>
<dbReference type="EMBL" id="FQUA01000015">
    <property type="protein sequence ID" value="SHF06233.1"/>
    <property type="molecule type" value="Genomic_DNA"/>
</dbReference>
<dbReference type="SUPFAM" id="SSF52540">
    <property type="entry name" value="P-loop containing nucleoside triphosphate hydrolases"/>
    <property type="match status" value="1"/>
</dbReference>
<feature type="domain" description="ABC transporter" evidence="4">
    <location>
        <begin position="1"/>
        <end position="206"/>
    </location>
</feature>
<dbReference type="InterPro" id="IPR003593">
    <property type="entry name" value="AAA+_ATPase"/>
</dbReference>
<gene>
    <name evidence="5" type="primary">fetA</name>
    <name evidence="5" type="ORF">CPRO_16770</name>
    <name evidence="6" type="ORF">SAMN02745151_02656</name>
</gene>
<dbReference type="PROSITE" id="PS00211">
    <property type="entry name" value="ABC_TRANSPORTER_1"/>
    <property type="match status" value="1"/>
</dbReference>
<dbReference type="SMART" id="SM00382">
    <property type="entry name" value="AAA"/>
    <property type="match status" value="1"/>
</dbReference>
<organism evidence="6 8">
    <name type="scientific">Anaerotignum propionicum DSM 1682</name>
    <dbReference type="NCBI Taxonomy" id="991789"/>
    <lineage>
        <taxon>Bacteria</taxon>
        <taxon>Bacillati</taxon>
        <taxon>Bacillota</taxon>
        <taxon>Clostridia</taxon>
        <taxon>Lachnospirales</taxon>
        <taxon>Anaerotignaceae</taxon>
        <taxon>Anaerotignum</taxon>
    </lineage>
</organism>
<reference evidence="6" key="3">
    <citation type="submission" date="2016-11" db="EMBL/GenBank/DDBJ databases">
        <authorList>
            <person name="Varghese N."/>
            <person name="Submissions S."/>
        </authorList>
    </citation>
    <scope>NUCLEOTIDE SEQUENCE</scope>
    <source>
        <strain evidence="6">DSM 1682</strain>
    </source>
</reference>
<keyword evidence="2" id="KW-0547">Nucleotide-binding</keyword>
<evidence type="ECO:0000256" key="1">
    <source>
        <dbReference type="ARBA" id="ARBA00022448"/>
    </source>
</evidence>
<dbReference type="InterPro" id="IPR027417">
    <property type="entry name" value="P-loop_NTPase"/>
</dbReference>
<dbReference type="Gene3D" id="3.40.50.300">
    <property type="entry name" value="P-loop containing nucleotide triphosphate hydrolases"/>
    <property type="match status" value="1"/>
</dbReference>
<dbReference type="PROSITE" id="PS50893">
    <property type="entry name" value="ABC_TRANSPORTER_2"/>
    <property type="match status" value="1"/>
</dbReference>
<dbReference type="InterPro" id="IPR003439">
    <property type="entry name" value="ABC_transporter-like_ATP-bd"/>
</dbReference>
<dbReference type="OrthoDB" id="9785080at2"/>
<evidence type="ECO:0000313" key="5">
    <source>
        <dbReference type="EMBL" id="AMJ41267.1"/>
    </source>
</evidence>
<dbReference type="AlphaFoldDB" id="A0A0X1U8I8"/>
<evidence type="ECO:0000313" key="7">
    <source>
        <dbReference type="Proteomes" id="UP000068026"/>
    </source>
</evidence>
<evidence type="ECO:0000256" key="3">
    <source>
        <dbReference type="ARBA" id="ARBA00022840"/>
    </source>
</evidence>
<dbReference type="PANTHER" id="PTHR43423">
    <property type="entry name" value="ABC TRANSPORTER I FAMILY MEMBER 17"/>
    <property type="match status" value="1"/>
</dbReference>
<evidence type="ECO:0000313" key="6">
    <source>
        <dbReference type="EMBL" id="SHF06233.1"/>
    </source>
</evidence>
<dbReference type="EMBL" id="CP014223">
    <property type="protein sequence ID" value="AMJ41267.1"/>
    <property type="molecule type" value="Genomic_DNA"/>
</dbReference>
<keyword evidence="1" id="KW-0813">Transport</keyword>
<name>A0A0X1U8I8_ANAPI</name>
<dbReference type="Proteomes" id="UP000068026">
    <property type="component" value="Chromosome"/>
</dbReference>
<protein>
    <submittedName>
        <fullName evidence="6">ABC transport system ATP-binding protein</fullName>
    </submittedName>
    <submittedName>
        <fullName evidence="5">Iron export ATP-binding protein FetA</fullName>
        <ecNumber evidence="5">3.6.3.-</ecNumber>
    </submittedName>
</protein>
<dbReference type="GO" id="GO:0016887">
    <property type="term" value="F:ATP hydrolysis activity"/>
    <property type="evidence" value="ECO:0007669"/>
    <property type="project" value="InterPro"/>
</dbReference>
<dbReference type="Pfam" id="PF00005">
    <property type="entry name" value="ABC_tran"/>
    <property type="match status" value="1"/>
</dbReference>
<dbReference type="InterPro" id="IPR017871">
    <property type="entry name" value="ABC_transporter-like_CS"/>
</dbReference>
<dbReference type="GO" id="GO:0005524">
    <property type="term" value="F:ATP binding"/>
    <property type="evidence" value="ECO:0007669"/>
    <property type="project" value="UniProtKB-KW"/>
</dbReference>
<reference evidence="5 7" key="1">
    <citation type="journal article" date="2016" name="Genome Announc.">
        <title>Complete Genome Sequence of the Amino Acid-Fermenting Clostridium propionicum X2 (DSM 1682).</title>
        <authorList>
            <person name="Poehlein A."/>
            <person name="Schlien K."/>
            <person name="Chowdhury N.P."/>
            <person name="Gottschalk G."/>
            <person name="Buckel W."/>
            <person name="Daniel R."/>
        </authorList>
    </citation>
    <scope>NUCLEOTIDE SEQUENCE [LARGE SCALE GENOMIC DNA]</scope>
    <source>
        <strain evidence="5 7">X2</strain>
    </source>
</reference>
<keyword evidence="7" id="KW-1185">Reference proteome</keyword>
<sequence>MSLIQSSADLQFLDFIIYPQIQIKENSFSFIAGKSGCGKSTYLKILNRTIIPSAGTICYQGKDIQELPVLSYRKSVLLVPQEVFLFDGTIKDNFNNYFDARETERLTDEEMLKFLHICCTNFALTTDCKTLSGGEKQRVFLAIFLSCVPQVLLLDEPTAALDKKTSFELLSNIKEFCKQENITVVCICHNDELIQRFSDFTIRLGV</sequence>
<reference evidence="7" key="2">
    <citation type="submission" date="2016-01" db="EMBL/GenBank/DDBJ databases">
        <authorList>
            <person name="Poehlein A."/>
            <person name="Schlien K."/>
            <person name="Gottschalk G."/>
            <person name="Buckel W."/>
            <person name="Daniel R."/>
        </authorList>
    </citation>
    <scope>NUCLEOTIDE SEQUENCE [LARGE SCALE GENOMIC DNA]</scope>
    <source>
        <strain evidence="7">X2</strain>
    </source>
</reference>
<dbReference type="Proteomes" id="UP000184204">
    <property type="component" value="Unassembled WGS sequence"/>
</dbReference>
<dbReference type="KEGG" id="cpro:CPRO_16770"/>
<keyword evidence="5" id="KW-0378">Hydrolase</keyword>